<reference evidence="1 2" key="2">
    <citation type="journal article" date="2018" name="Plant J.">
        <title>The Physcomitrella patens chromosome-scale assembly reveals moss genome structure and evolution.</title>
        <authorList>
            <person name="Lang D."/>
            <person name="Ullrich K.K."/>
            <person name="Murat F."/>
            <person name="Fuchs J."/>
            <person name="Jenkins J."/>
            <person name="Haas F.B."/>
            <person name="Piednoel M."/>
            <person name="Gundlach H."/>
            <person name="Van Bel M."/>
            <person name="Meyberg R."/>
            <person name="Vives C."/>
            <person name="Morata J."/>
            <person name="Symeonidi A."/>
            <person name="Hiss M."/>
            <person name="Muchero W."/>
            <person name="Kamisugi Y."/>
            <person name="Saleh O."/>
            <person name="Blanc G."/>
            <person name="Decker E.L."/>
            <person name="van Gessel N."/>
            <person name="Grimwood J."/>
            <person name="Hayes R.D."/>
            <person name="Graham S.W."/>
            <person name="Gunter L.E."/>
            <person name="McDaniel S.F."/>
            <person name="Hoernstein S.N.W."/>
            <person name="Larsson A."/>
            <person name="Li F.W."/>
            <person name="Perroud P.F."/>
            <person name="Phillips J."/>
            <person name="Ranjan P."/>
            <person name="Rokshar D.S."/>
            <person name="Rothfels C.J."/>
            <person name="Schneider L."/>
            <person name="Shu S."/>
            <person name="Stevenson D.W."/>
            <person name="Thummler F."/>
            <person name="Tillich M."/>
            <person name="Villarreal Aguilar J.C."/>
            <person name="Widiez T."/>
            <person name="Wong G.K."/>
            <person name="Wymore A."/>
            <person name="Zhang Y."/>
            <person name="Zimmer A.D."/>
            <person name="Quatrano R.S."/>
            <person name="Mayer K.F.X."/>
            <person name="Goodstein D."/>
            <person name="Casacuberta J.M."/>
            <person name="Vandepoele K."/>
            <person name="Reski R."/>
            <person name="Cuming A.C."/>
            <person name="Tuskan G.A."/>
            <person name="Maumus F."/>
            <person name="Salse J."/>
            <person name="Schmutz J."/>
            <person name="Rensing S.A."/>
        </authorList>
    </citation>
    <scope>NUCLEOTIDE SEQUENCE [LARGE SCALE GENOMIC DNA]</scope>
    <source>
        <strain evidence="1 2">cv. Gransden 2004</strain>
    </source>
</reference>
<name>A0A7I4ETA2_PHYPA</name>
<protein>
    <submittedName>
        <fullName evidence="1">Uncharacterized protein</fullName>
    </submittedName>
</protein>
<sequence>MDVKQPRKDSHLGRVPRNSHCRAETRIYMSRVGFGRPIVAHPRGPRIQLTSLGQLVTALKKKKRIYALYTRTVCSCV</sequence>
<reference evidence="1 2" key="1">
    <citation type="journal article" date="2008" name="Science">
        <title>The Physcomitrella genome reveals evolutionary insights into the conquest of land by plants.</title>
        <authorList>
            <person name="Rensing S."/>
            <person name="Lang D."/>
            <person name="Zimmer A."/>
            <person name="Terry A."/>
            <person name="Salamov A."/>
            <person name="Shapiro H."/>
            <person name="Nishiyama T."/>
            <person name="Perroud P.-F."/>
            <person name="Lindquist E."/>
            <person name="Kamisugi Y."/>
            <person name="Tanahashi T."/>
            <person name="Sakakibara K."/>
            <person name="Fujita T."/>
            <person name="Oishi K."/>
            <person name="Shin-I T."/>
            <person name="Kuroki Y."/>
            <person name="Toyoda A."/>
            <person name="Suzuki Y."/>
            <person name="Hashimoto A."/>
            <person name="Yamaguchi K."/>
            <person name="Sugano A."/>
            <person name="Kohara Y."/>
            <person name="Fujiyama A."/>
            <person name="Anterola A."/>
            <person name="Aoki S."/>
            <person name="Ashton N."/>
            <person name="Barbazuk W.B."/>
            <person name="Barker E."/>
            <person name="Bennetzen J."/>
            <person name="Bezanilla M."/>
            <person name="Blankenship R."/>
            <person name="Cho S.H."/>
            <person name="Dutcher S."/>
            <person name="Estelle M."/>
            <person name="Fawcett J.A."/>
            <person name="Gundlach H."/>
            <person name="Hanada K."/>
            <person name="Heyl A."/>
            <person name="Hicks K.A."/>
            <person name="Hugh J."/>
            <person name="Lohr M."/>
            <person name="Mayer K."/>
            <person name="Melkozernov A."/>
            <person name="Murata T."/>
            <person name="Nelson D."/>
            <person name="Pils B."/>
            <person name="Prigge M."/>
            <person name="Reiss B."/>
            <person name="Renner T."/>
            <person name="Rombauts S."/>
            <person name="Rushton P."/>
            <person name="Sanderfoot A."/>
            <person name="Schween G."/>
            <person name="Shiu S.-H."/>
            <person name="Stueber K."/>
            <person name="Theodoulou F.L."/>
            <person name="Tu H."/>
            <person name="Van de Peer Y."/>
            <person name="Verrier P.J."/>
            <person name="Waters E."/>
            <person name="Wood A."/>
            <person name="Yang L."/>
            <person name="Cove D."/>
            <person name="Cuming A."/>
            <person name="Hasebe M."/>
            <person name="Lucas S."/>
            <person name="Mishler D.B."/>
            <person name="Reski R."/>
            <person name="Grigoriev I."/>
            <person name="Quatrano R.S."/>
            <person name="Boore J.L."/>
        </authorList>
    </citation>
    <scope>NUCLEOTIDE SEQUENCE [LARGE SCALE GENOMIC DNA]</scope>
    <source>
        <strain evidence="1 2">cv. Gransden 2004</strain>
    </source>
</reference>
<accession>A0A7I4ETA2</accession>
<dbReference type="InParanoid" id="A0A7I4ETA2"/>
<dbReference type="EnsemblPlants" id="Pp3c13_4137V3.1">
    <property type="protein sequence ID" value="PAC:32929895.CDS.1"/>
    <property type="gene ID" value="Pp3c13_4137"/>
</dbReference>
<dbReference type="AlphaFoldDB" id="A0A7I4ETA2"/>
<evidence type="ECO:0000313" key="1">
    <source>
        <dbReference type="EnsemblPlants" id="PAC:32929895.CDS.1"/>
    </source>
</evidence>
<dbReference type="Proteomes" id="UP000006727">
    <property type="component" value="Chromosome 13"/>
</dbReference>
<evidence type="ECO:0000313" key="2">
    <source>
        <dbReference type="Proteomes" id="UP000006727"/>
    </source>
</evidence>
<dbReference type="EMBL" id="ABEU02000013">
    <property type="status" value="NOT_ANNOTATED_CDS"/>
    <property type="molecule type" value="Genomic_DNA"/>
</dbReference>
<keyword evidence="2" id="KW-1185">Reference proteome</keyword>
<proteinExistence type="predicted"/>
<reference evidence="1" key="3">
    <citation type="submission" date="2020-12" db="UniProtKB">
        <authorList>
            <consortium name="EnsemblPlants"/>
        </authorList>
    </citation>
    <scope>IDENTIFICATION</scope>
</reference>
<organism evidence="1 2">
    <name type="scientific">Physcomitrium patens</name>
    <name type="common">Spreading-leaved earth moss</name>
    <name type="synonym">Physcomitrella patens</name>
    <dbReference type="NCBI Taxonomy" id="3218"/>
    <lineage>
        <taxon>Eukaryota</taxon>
        <taxon>Viridiplantae</taxon>
        <taxon>Streptophyta</taxon>
        <taxon>Embryophyta</taxon>
        <taxon>Bryophyta</taxon>
        <taxon>Bryophytina</taxon>
        <taxon>Bryopsida</taxon>
        <taxon>Funariidae</taxon>
        <taxon>Funariales</taxon>
        <taxon>Funariaceae</taxon>
        <taxon>Physcomitrium</taxon>
    </lineage>
</organism>
<dbReference type="Gramene" id="Pp3c13_4137V3.1">
    <property type="protein sequence ID" value="PAC:32929895.CDS.1"/>
    <property type="gene ID" value="Pp3c13_4137"/>
</dbReference>